<organism evidence="2 3">
    <name type="scientific">Anisodus acutangulus</name>
    <dbReference type="NCBI Taxonomy" id="402998"/>
    <lineage>
        <taxon>Eukaryota</taxon>
        <taxon>Viridiplantae</taxon>
        <taxon>Streptophyta</taxon>
        <taxon>Embryophyta</taxon>
        <taxon>Tracheophyta</taxon>
        <taxon>Spermatophyta</taxon>
        <taxon>Magnoliopsida</taxon>
        <taxon>eudicotyledons</taxon>
        <taxon>Gunneridae</taxon>
        <taxon>Pentapetalae</taxon>
        <taxon>asterids</taxon>
        <taxon>lamiids</taxon>
        <taxon>Solanales</taxon>
        <taxon>Solanaceae</taxon>
        <taxon>Solanoideae</taxon>
        <taxon>Hyoscyameae</taxon>
        <taxon>Anisodus</taxon>
    </lineage>
</organism>
<gene>
    <name evidence="2" type="ORF">K7X08_009297</name>
</gene>
<evidence type="ECO:0000313" key="2">
    <source>
        <dbReference type="EMBL" id="KAJ8572786.1"/>
    </source>
</evidence>
<comment type="caution">
    <text evidence="2">The sequence shown here is derived from an EMBL/GenBank/DDBJ whole genome shotgun (WGS) entry which is preliminary data.</text>
</comment>
<keyword evidence="3" id="KW-1185">Reference proteome</keyword>
<sequence length="75" mass="8687">MREREGKRKKAINNGRVGCRRLLLFQYKTHLSPLPISFKLFSLSLSLLRHLPPPPPPHSQLSLHLSTEEEKPYNS</sequence>
<evidence type="ECO:0000313" key="3">
    <source>
        <dbReference type="Proteomes" id="UP001152561"/>
    </source>
</evidence>
<feature type="compositionally biased region" description="Basic and acidic residues" evidence="1">
    <location>
        <begin position="66"/>
        <end position="75"/>
    </location>
</feature>
<feature type="region of interest" description="Disordered" evidence="1">
    <location>
        <begin position="52"/>
        <end position="75"/>
    </location>
</feature>
<proteinExistence type="predicted"/>
<dbReference type="AlphaFoldDB" id="A0A9Q1N0L4"/>
<reference evidence="3" key="1">
    <citation type="journal article" date="2023" name="Proc. Natl. Acad. Sci. U.S.A.">
        <title>Genomic and structural basis for evolution of tropane alkaloid biosynthesis.</title>
        <authorList>
            <person name="Wanga Y.-J."/>
            <person name="Taina T."/>
            <person name="Yua J.-Y."/>
            <person name="Lia J."/>
            <person name="Xua B."/>
            <person name="Chenc J."/>
            <person name="D'Auriad J.C."/>
            <person name="Huanga J.-P."/>
            <person name="Huanga S.-X."/>
        </authorList>
    </citation>
    <scope>NUCLEOTIDE SEQUENCE [LARGE SCALE GENOMIC DNA]</scope>
    <source>
        <strain evidence="3">cv. KIB-2019</strain>
    </source>
</reference>
<dbReference type="EMBL" id="JAJAGQ010000001">
    <property type="protein sequence ID" value="KAJ8572786.1"/>
    <property type="molecule type" value="Genomic_DNA"/>
</dbReference>
<protein>
    <submittedName>
        <fullName evidence="2">Uncharacterized protein</fullName>
    </submittedName>
</protein>
<evidence type="ECO:0000256" key="1">
    <source>
        <dbReference type="SAM" id="MobiDB-lite"/>
    </source>
</evidence>
<accession>A0A9Q1N0L4</accession>
<name>A0A9Q1N0L4_9SOLA</name>
<dbReference type="Proteomes" id="UP001152561">
    <property type="component" value="Unassembled WGS sequence"/>
</dbReference>